<evidence type="ECO:0008006" key="4">
    <source>
        <dbReference type="Google" id="ProtNLM"/>
    </source>
</evidence>
<dbReference type="InterPro" id="IPR046027">
    <property type="entry name" value="DUF5985"/>
</dbReference>
<dbReference type="EMBL" id="CP071090">
    <property type="protein sequence ID" value="QSQ20601.1"/>
    <property type="molecule type" value="Genomic_DNA"/>
</dbReference>
<reference evidence="2 3" key="1">
    <citation type="submission" date="2021-02" db="EMBL/GenBank/DDBJ databases">
        <title>De Novo genome assembly of isolated myxobacteria.</title>
        <authorList>
            <person name="Stevens D.C."/>
        </authorList>
    </citation>
    <scope>NUCLEOTIDE SEQUENCE [LARGE SCALE GENOMIC DNA]</scope>
    <source>
        <strain evidence="3">SCPEA02</strain>
    </source>
</reference>
<organism evidence="2 3">
    <name type="scientific">Pyxidicoccus parkwayensis</name>
    <dbReference type="NCBI Taxonomy" id="2813578"/>
    <lineage>
        <taxon>Bacteria</taxon>
        <taxon>Pseudomonadati</taxon>
        <taxon>Myxococcota</taxon>
        <taxon>Myxococcia</taxon>
        <taxon>Myxococcales</taxon>
        <taxon>Cystobacterineae</taxon>
        <taxon>Myxococcaceae</taxon>
        <taxon>Pyxidicoccus</taxon>
    </lineage>
</organism>
<evidence type="ECO:0000313" key="2">
    <source>
        <dbReference type="EMBL" id="QSQ20601.1"/>
    </source>
</evidence>
<keyword evidence="1" id="KW-1133">Transmembrane helix</keyword>
<accession>A0ABX7NQ93</accession>
<keyword evidence="3" id="KW-1185">Reference proteome</keyword>
<evidence type="ECO:0000313" key="3">
    <source>
        <dbReference type="Proteomes" id="UP000662747"/>
    </source>
</evidence>
<dbReference type="Proteomes" id="UP000662747">
    <property type="component" value="Chromosome"/>
</dbReference>
<evidence type="ECO:0000256" key="1">
    <source>
        <dbReference type="SAM" id="Phobius"/>
    </source>
</evidence>
<name>A0ABX7NQ93_9BACT</name>
<feature type="transmembrane region" description="Helical" evidence="1">
    <location>
        <begin position="6"/>
        <end position="24"/>
    </location>
</feature>
<keyword evidence="1" id="KW-0472">Membrane</keyword>
<keyword evidence="1" id="KW-0812">Transmembrane</keyword>
<sequence>MAEAVYILCALTSLACAVLLLRAWKRTQSRLLLWSGLCFAGLALNNVLLFVDLVLLPTAVDLYVPRLITGLASAVVLLYGLIWDAS</sequence>
<gene>
    <name evidence="2" type="ORF">JY651_35990</name>
</gene>
<dbReference type="Pfam" id="PF19447">
    <property type="entry name" value="DUF5985"/>
    <property type="match status" value="1"/>
</dbReference>
<protein>
    <recommendedName>
        <fullName evidence="4">GGDEF domain-containing protein</fullName>
    </recommendedName>
</protein>
<feature type="transmembrane region" description="Helical" evidence="1">
    <location>
        <begin position="63"/>
        <end position="82"/>
    </location>
</feature>
<proteinExistence type="predicted"/>
<dbReference type="RefSeq" id="WP_206722181.1">
    <property type="nucleotide sequence ID" value="NZ_CP071090.1"/>
</dbReference>
<feature type="transmembrane region" description="Helical" evidence="1">
    <location>
        <begin position="31"/>
        <end position="51"/>
    </location>
</feature>